<gene>
    <name evidence="2" type="ORF">IAC96_10470</name>
</gene>
<evidence type="ECO:0000313" key="2">
    <source>
        <dbReference type="EMBL" id="HIR89365.1"/>
    </source>
</evidence>
<evidence type="ECO:0000256" key="1">
    <source>
        <dbReference type="SAM" id="MobiDB-lite"/>
    </source>
</evidence>
<dbReference type="AlphaFoldDB" id="A0A9D1EFQ5"/>
<proteinExistence type="predicted"/>
<name>A0A9D1EFQ5_9FIRM</name>
<evidence type="ECO:0000313" key="3">
    <source>
        <dbReference type="Proteomes" id="UP000824201"/>
    </source>
</evidence>
<dbReference type="Proteomes" id="UP000824201">
    <property type="component" value="Unassembled WGS sequence"/>
</dbReference>
<feature type="region of interest" description="Disordered" evidence="1">
    <location>
        <begin position="1"/>
        <end position="26"/>
    </location>
</feature>
<reference evidence="2" key="2">
    <citation type="journal article" date="2021" name="PeerJ">
        <title>Extensive microbial diversity within the chicken gut microbiome revealed by metagenomics and culture.</title>
        <authorList>
            <person name="Gilroy R."/>
            <person name="Ravi A."/>
            <person name="Getino M."/>
            <person name="Pursley I."/>
            <person name="Horton D.L."/>
            <person name="Alikhan N.F."/>
            <person name="Baker D."/>
            <person name="Gharbi K."/>
            <person name="Hall N."/>
            <person name="Watson M."/>
            <person name="Adriaenssens E.M."/>
            <person name="Foster-Nyarko E."/>
            <person name="Jarju S."/>
            <person name="Secka A."/>
            <person name="Antonio M."/>
            <person name="Oren A."/>
            <person name="Chaudhuri R.R."/>
            <person name="La Ragione R."/>
            <person name="Hildebrand F."/>
            <person name="Pallen M.J."/>
        </authorList>
    </citation>
    <scope>NUCLEOTIDE SEQUENCE</scope>
    <source>
        <strain evidence="2">ChiW13-3771</strain>
    </source>
</reference>
<protein>
    <submittedName>
        <fullName evidence="2">Uncharacterized protein</fullName>
    </submittedName>
</protein>
<organism evidence="2 3">
    <name type="scientific">Candidatus Fimimorpha faecalis</name>
    <dbReference type="NCBI Taxonomy" id="2840824"/>
    <lineage>
        <taxon>Bacteria</taxon>
        <taxon>Bacillati</taxon>
        <taxon>Bacillota</taxon>
        <taxon>Clostridia</taxon>
        <taxon>Eubacteriales</taxon>
        <taxon>Candidatus Fimimorpha</taxon>
    </lineage>
</organism>
<sequence length="48" mass="5532">MTDPKQTVPFEQNDNKSTDTKQLSDTWPDDALADLADYIEEQGVYIRQ</sequence>
<comment type="caution">
    <text evidence="2">The sequence shown here is derived from an EMBL/GenBank/DDBJ whole genome shotgun (WGS) entry which is preliminary data.</text>
</comment>
<accession>A0A9D1EFQ5</accession>
<dbReference type="EMBL" id="DVHN01000134">
    <property type="protein sequence ID" value="HIR89365.1"/>
    <property type="molecule type" value="Genomic_DNA"/>
</dbReference>
<reference evidence="2" key="1">
    <citation type="submission" date="2020-10" db="EMBL/GenBank/DDBJ databases">
        <authorList>
            <person name="Gilroy R."/>
        </authorList>
    </citation>
    <scope>NUCLEOTIDE SEQUENCE</scope>
    <source>
        <strain evidence="2">ChiW13-3771</strain>
    </source>
</reference>